<keyword evidence="2" id="KW-1185">Reference proteome</keyword>
<evidence type="ECO:0000313" key="1">
    <source>
        <dbReference type="EMBL" id="KAK3741001.1"/>
    </source>
</evidence>
<proteinExistence type="predicted"/>
<name>A0AAE1CX33_9GAST</name>
<dbReference type="EMBL" id="JAWDGP010006450">
    <property type="protein sequence ID" value="KAK3741001.1"/>
    <property type="molecule type" value="Genomic_DNA"/>
</dbReference>
<dbReference type="Proteomes" id="UP001283361">
    <property type="component" value="Unassembled WGS sequence"/>
</dbReference>
<organism evidence="1 2">
    <name type="scientific">Elysia crispata</name>
    <name type="common">lettuce slug</name>
    <dbReference type="NCBI Taxonomy" id="231223"/>
    <lineage>
        <taxon>Eukaryota</taxon>
        <taxon>Metazoa</taxon>
        <taxon>Spiralia</taxon>
        <taxon>Lophotrochozoa</taxon>
        <taxon>Mollusca</taxon>
        <taxon>Gastropoda</taxon>
        <taxon>Heterobranchia</taxon>
        <taxon>Euthyneura</taxon>
        <taxon>Panpulmonata</taxon>
        <taxon>Sacoglossa</taxon>
        <taxon>Placobranchoidea</taxon>
        <taxon>Plakobranchidae</taxon>
        <taxon>Elysia</taxon>
    </lineage>
</organism>
<evidence type="ECO:0000313" key="2">
    <source>
        <dbReference type="Proteomes" id="UP001283361"/>
    </source>
</evidence>
<dbReference type="AlphaFoldDB" id="A0AAE1CX33"/>
<sequence length="90" mass="9598">MRHAPQVTTLKTGRSPCSIDLAAGSGRPGATGFEPDWLQRSTTARCVNNAVATPVERFKSAPGGHNTAFCRALVHKQPCLLAVVDQVWPS</sequence>
<gene>
    <name evidence="1" type="ORF">RRG08_005692</name>
</gene>
<accession>A0AAE1CX33</accession>
<comment type="caution">
    <text evidence="1">The sequence shown here is derived from an EMBL/GenBank/DDBJ whole genome shotgun (WGS) entry which is preliminary data.</text>
</comment>
<protein>
    <submittedName>
        <fullName evidence="1">Uncharacterized protein</fullName>
    </submittedName>
</protein>
<reference evidence="1" key="1">
    <citation type="journal article" date="2023" name="G3 (Bethesda)">
        <title>A reference genome for the long-term kleptoplast-retaining sea slug Elysia crispata morphotype clarki.</title>
        <authorList>
            <person name="Eastman K.E."/>
            <person name="Pendleton A.L."/>
            <person name="Shaikh M.A."/>
            <person name="Suttiyut T."/>
            <person name="Ogas R."/>
            <person name="Tomko P."/>
            <person name="Gavelis G."/>
            <person name="Widhalm J.R."/>
            <person name="Wisecaver J.H."/>
        </authorList>
    </citation>
    <scope>NUCLEOTIDE SEQUENCE</scope>
    <source>
        <strain evidence="1">ECLA1</strain>
    </source>
</reference>